<gene>
    <name evidence="2" type="ORF">ACFSKU_17495</name>
</gene>
<keyword evidence="2" id="KW-0378">Hydrolase</keyword>
<dbReference type="GO" id="GO:0016787">
    <property type="term" value="F:hydrolase activity"/>
    <property type="evidence" value="ECO:0007669"/>
    <property type="project" value="UniProtKB-KW"/>
</dbReference>
<feature type="chain" id="PRO_5046126259" evidence="1">
    <location>
        <begin position="21"/>
        <end position="466"/>
    </location>
</feature>
<dbReference type="SUPFAM" id="SSF52266">
    <property type="entry name" value="SGNH hydrolase"/>
    <property type="match status" value="2"/>
</dbReference>
<feature type="signal peptide" evidence="1">
    <location>
        <begin position="1"/>
        <end position="20"/>
    </location>
</feature>
<evidence type="ECO:0000313" key="2">
    <source>
        <dbReference type="EMBL" id="MFD2068688.1"/>
    </source>
</evidence>
<evidence type="ECO:0000313" key="3">
    <source>
        <dbReference type="Proteomes" id="UP001597369"/>
    </source>
</evidence>
<accession>A0ABW4X123</accession>
<proteinExistence type="predicted"/>
<keyword evidence="3" id="KW-1185">Reference proteome</keyword>
<protein>
    <submittedName>
        <fullName evidence="2">SGNH/GDSL hydrolase family protein</fullName>
    </submittedName>
</protein>
<dbReference type="EMBL" id="JBHUHV010000054">
    <property type="protein sequence ID" value="MFD2068688.1"/>
    <property type="molecule type" value="Genomic_DNA"/>
</dbReference>
<sequence length="466" mass="49350">MKNFFYKASMLALSASIVLTSCNPEIDVPSASTGEADFTTYVAVGNSLTAGFGDNGLYREGQLSSYPSILAQQFEAVGGGEFNQPLFSEEHANGSGYLRLTGFTEAGSPITTRVTENLAFRNDTELFIKYLEPIQNLGVPGIRVSDVTTAGYGSALGNPYFERITPDGNPLQTYLQRVQAAEHTFFSLWLGNNDVLGYATAGGASGSITPTGTFDTNYSALVNALTAEGQKGIICTVPNVTTVPFFTTVGPSVKQALAANELSGMIAITGAGKERTLFLRDQINAAEGGVLFTLTGSAYAPLLGQPTGKYWRDLAAQVSPSEDMAVIRATLAGLLATYEVDTTQMFGLSPGNPWPSALLLDAAEQAKIKDAVDGYNAIITAHANAKDLAVFDANAFFTSIQAGFSSNGVAYSPAFITGNLFSLDGIHPTPRGYAIIANEMIKAINTKYNSKIATVDETQYRAVLLP</sequence>
<dbReference type="Gene3D" id="3.40.50.1110">
    <property type="entry name" value="SGNH hydrolase"/>
    <property type="match status" value="2"/>
</dbReference>
<dbReference type="Proteomes" id="UP001597369">
    <property type="component" value="Unassembled WGS sequence"/>
</dbReference>
<organism evidence="2 3">
    <name type="scientific">Pontibacter silvestris</name>
    <dbReference type="NCBI Taxonomy" id="2305183"/>
    <lineage>
        <taxon>Bacteria</taxon>
        <taxon>Pseudomonadati</taxon>
        <taxon>Bacteroidota</taxon>
        <taxon>Cytophagia</taxon>
        <taxon>Cytophagales</taxon>
        <taxon>Hymenobacteraceae</taxon>
        <taxon>Pontibacter</taxon>
    </lineage>
</organism>
<dbReference type="PROSITE" id="PS51257">
    <property type="entry name" value="PROKAR_LIPOPROTEIN"/>
    <property type="match status" value="1"/>
</dbReference>
<comment type="caution">
    <text evidence="2">The sequence shown here is derived from an EMBL/GenBank/DDBJ whole genome shotgun (WGS) entry which is preliminary data.</text>
</comment>
<dbReference type="RefSeq" id="WP_229959083.1">
    <property type="nucleotide sequence ID" value="NZ_JAJJWI010000004.1"/>
</dbReference>
<keyword evidence="1" id="KW-0732">Signal</keyword>
<reference evidence="3" key="1">
    <citation type="journal article" date="2019" name="Int. J. Syst. Evol. Microbiol.">
        <title>The Global Catalogue of Microorganisms (GCM) 10K type strain sequencing project: providing services to taxonomists for standard genome sequencing and annotation.</title>
        <authorList>
            <consortium name="The Broad Institute Genomics Platform"/>
            <consortium name="The Broad Institute Genome Sequencing Center for Infectious Disease"/>
            <person name="Wu L."/>
            <person name="Ma J."/>
        </authorList>
    </citation>
    <scope>NUCLEOTIDE SEQUENCE [LARGE SCALE GENOMIC DNA]</scope>
    <source>
        <strain evidence="3">JCM 16545</strain>
    </source>
</reference>
<evidence type="ECO:0000256" key="1">
    <source>
        <dbReference type="SAM" id="SignalP"/>
    </source>
</evidence>
<dbReference type="InterPro" id="IPR036514">
    <property type="entry name" value="SGNH_hydro_sf"/>
</dbReference>
<name>A0ABW4X123_9BACT</name>